<feature type="domain" description="DOG1" evidence="2">
    <location>
        <begin position="1"/>
        <end position="219"/>
    </location>
</feature>
<dbReference type="GeneID" id="120265409"/>
<dbReference type="AlphaFoldDB" id="A0AB40BRH0"/>
<feature type="region of interest" description="Disordered" evidence="1">
    <location>
        <begin position="136"/>
        <end position="158"/>
    </location>
</feature>
<dbReference type="InterPro" id="IPR025422">
    <property type="entry name" value="TGA_domain"/>
</dbReference>
<keyword evidence="3" id="KW-1185">Reference proteome</keyword>
<proteinExistence type="predicted"/>
<name>A0AB40BRH0_DIOCR</name>
<dbReference type="Pfam" id="PF14144">
    <property type="entry name" value="DOG1"/>
    <property type="match status" value="1"/>
</dbReference>
<dbReference type="PROSITE" id="PS51806">
    <property type="entry name" value="DOG1"/>
    <property type="match status" value="1"/>
</dbReference>
<dbReference type="GO" id="GO:0006351">
    <property type="term" value="P:DNA-templated transcription"/>
    <property type="evidence" value="ECO:0007669"/>
    <property type="project" value="InterPro"/>
</dbReference>
<evidence type="ECO:0000313" key="4">
    <source>
        <dbReference type="RefSeq" id="XP_039129237.1"/>
    </source>
</evidence>
<dbReference type="GO" id="GO:0043565">
    <property type="term" value="F:sequence-specific DNA binding"/>
    <property type="evidence" value="ECO:0007669"/>
    <property type="project" value="InterPro"/>
</dbReference>
<sequence>MESYYPAWISRQEQLLGELLSINRDDIPAQRALISRVLAHYHEYYAQKSRTDVLLLFSAPWLTPLERTFIWATGWRPSLAFRLLPRAITHPLTPAQSPAVDELRRLTVAREKEVEDGLAKVQEAVASTAMLRLARGERRRTTSGGGGGGEGEGGSSSSGNAAQLLLAELDALVSAADALRADTVTSLVEILSVEQTVDFLAAAASLHLQIRLKFFSSST</sequence>
<organism evidence="3 4">
    <name type="scientific">Dioscorea cayennensis subsp. rotundata</name>
    <name type="common">White Guinea yam</name>
    <name type="synonym">Dioscorea rotundata</name>
    <dbReference type="NCBI Taxonomy" id="55577"/>
    <lineage>
        <taxon>Eukaryota</taxon>
        <taxon>Viridiplantae</taxon>
        <taxon>Streptophyta</taxon>
        <taxon>Embryophyta</taxon>
        <taxon>Tracheophyta</taxon>
        <taxon>Spermatophyta</taxon>
        <taxon>Magnoliopsida</taxon>
        <taxon>Liliopsida</taxon>
        <taxon>Dioscoreales</taxon>
        <taxon>Dioscoreaceae</taxon>
        <taxon>Dioscorea</taxon>
    </lineage>
</organism>
<dbReference type="InterPro" id="IPR051886">
    <property type="entry name" value="Seed_Dev/Stress_Resp_Reg"/>
</dbReference>
<evidence type="ECO:0000259" key="2">
    <source>
        <dbReference type="PROSITE" id="PS51806"/>
    </source>
</evidence>
<evidence type="ECO:0000256" key="1">
    <source>
        <dbReference type="SAM" id="MobiDB-lite"/>
    </source>
</evidence>
<gene>
    <name evidence="4" type="primary">LOC120265409</name>
</gene>
<protein>
    <submittedName>
        <fullName evidence="4">Protein DOG1-like 4</fullName>
    </submittedName>
</protein>
<feature type="compositionally biased region" description="Gly residues" evidence="1">
    <location>
        <begin position="143"/>
        <end position="156"/>
    </location>
</feature>
<dbReference type="Proteomes" id="UP001515500">
    <property type="component" value="Chromosome 7"/>
</dbReference>
<dbReference type="PANTHER" id="PTHR46354:SF25">
    <property type="entry name" value="OS01G0306400 PROTEIN"/>
    <property type="match status" value="1"/>
</dbReference>
<accession>A0AB40BRH0</accession>
<dbReference type="PANTHER" id="PTHR46354">
    <property type="entry name" value="DOG1 DOMAIN-CONTAINING PROTEIN"/>
    <property type="match status" value="1"/>
</dbReference>
<reference evidence="4" key="1">
    <citation type="submission" date="2025-08" db="UniProtKB">
        <authorList>
            <consortium name="RefSeq"/>
        </authorList>
    </citation>
    <scope>IDENTIFICATION</scope>
</reference>
<dbReference type="RefSeq" id="XP_039129237.1">
    <property type="nucleotide sequence ID" value="XM_039273303.1"/>
</dbReference>
<evidence type="ECO:0000313" key="3">
    <source>
        <dbReference type="Proteomes" id="UP001515500"/>
    </source>
</evidence>